<name>A0A2S4JLH8_9SPIO</name>
<dbReference type="Proteomes" id="UP000237350">
    <property type="component" value="Unassembled WGS sequence"/>
</dbReference>
<dbReference type="EMBL" id="LPWH01000076">
    <property type="protein sequence ID" value="POR00343.1"/>
    <property type="molecule type" value="Genomic_DNA"/>
</dbReference>
<gene>
    <name evidence="1" type="ORF">AU468_09720</name>
</gene>
<keyword evidence="2" id="KW-1185">Reference proteome</keyword>
<reference evidence="2" key="1">
    <citation type="submission" date="2015-12" db="EMBL/GenBank/DDBJ databases">
        <authorList>
            <person name="Lodha T.D."/>
            <person name="Chintalapati S."/>
            <person name="Chintalapati V.R."/>
            <person name="Sravanthi T."/>
        </authorList>
    </citation>
    <scope>NUCLEOTIDE SEQUENCE [LARGE SCALE GENOMIC DNA]</scope>
    <source>
        <strain evidence="2">JC133</strain>
    </source>
</reference>
<evidence type="ECO:0000313" key="1">
    <source>
        <dbReference type="EMBL" id="POR00343.1"/>
    </source>
</evidence>
<comment type="caution">
    <text evidence="1">The sequence shown here is derived from an EMBL/GenBank/DDBJ whole genome shotgun (WGS) entry which is preliminary data.</text>
</comment>
<dbReference type="NCBIfam" id="NF047593">
    <property type="entry name" value="IS66_ISAeme5_TnpA"/>
    <property type="match status" value="1"/>
</dbReference>
<accession>A0A2S4JLH8</accession>
<evidence type="ECO:0008006" key="3">
    <source>
        <dbReference type="Google" id="ProtNLM"/>
    </source>
</evidence>
<organism evidence="1 2">
    <name type="scientific">Alkalispirochaeta sphaeroplastigenens</name>
    <dbReference type="NCBI Taxonomy" id="1187066"/>
    <lineage>
        <taxon>Bacteria</taxon>
        <taxon>Pseudomonadati</taxon>
        <taxon>Spirochaetota</taxon>
        <taxon>Spirochaetia</taxon>
        <taxon>Spirochaetales</taxon>
        <taxon>Spirochaetaceae</taxon>
        <taxon>Alkalispirochaeta</taxon>
    </lineage>
</organism>
<sequence length="108" mass="12122">MKATPEHRERWQKICRDFRDSGMSQRGYCRAQGISVSSMSYWLRQERSALEEPGHPKPADAGMIPVGTLFQGIGPVLRIRIGDDLVAEVNLPADEDTLRTVLRAARSL</sequence>
<dbReference type="AlphaFoldDB" id="A0A2S4JLH8"/>
<dbReference type="RefSeq" id="WP_103680564.1">
    <property type="nucleotide sequence ID" value="NZ_LPWH01000076.1"/>
</dbReference>
<dbReference type="OrthoDB" id="671208at2"/>
<protein>
    <recommendedName>
        <fullName evidence="3">Transposase</fullName>
    </recommendedName>
</protein>
<proteinExistence type="predicted"/>
<evidence type="ECO:0000313" key="2">
    <source>
        <dbReference type="Proteomes" id="UP000237350"/>
    </source>
</evidence>